<name>A0AAJ6BMV8_9SPHN</name>
<accession>A0AAJ6BMV8</accession>
<protein>
    <submittedName>
        <fullName evidence="3">Aldo/keto reductase</fullName>
    </submittedName>
</protein>
<dbReference type="Proteomes" id="UP001218362">
    <property type="component" value="Chromosome"/>
</dbReference>
<evidence type="ECO:0000313" key="4">
    <source>
        <dbReference type="Proteomes" id="UP001218362"/>
    </source>
</evidence>
<proteinExistence type="predicted"/>
<dbReference type="GO" id="GO:0016491">
    <property type="term" value="F:oxidoreductase activity"/>
    <property type="evidence" value="ECO:0007669"/>
    <property type="project" value="UniProtKB-KW"/>
</dbReference>
<reference evidence="3" key="1">
    <citation type="submission" date="2023-03" db="EMBL/GenBank/DDBJ databases">
        <title>Andean soil-derived lignocellulolytic bacterial consortium as a source of novel taxa and putative plastic-active enzymes.</title>
        <authorList>
            <person name="Diaz-Garcia L."/>
            <person name="Chuvochina M."/>
            <person name="Feuerriegel G."/>
            <person name="Bunk B."/>
            <person name="Sproer C."/>
            <person name="Streit W.R."/>
            <person name="Rodriguez L.M."/>
            <person name="Overmann J."/>
            <person name="Jimenez D.J."/>
        </authorList>
    </citation>
    <scope>NUCLEOTIDE SEQUENCE</scope>
    <source>
        <strain evidence="3">MAG 26</strain>
    </source>
</reference>
<dbReference type="InterPro" id="IPR023210">
    <property type="entry name" value="NADP_OxRdtase_dom"/>
</dbReference>
<dbReference type="InterPro" id="IPR050523">
    <property type="entry name" value="AKR_Detox_Biosynth"/>
</dbReference>
<dbReference type="PRINTS" id="PR00069">
    <property type="entry name" value="ALDKETRDTASE"/>
</dbReference>
<dbReference type="InterPro" id="IPR036812">
    <property type="entry name" value="NAD(P)_OxRdtase_dom_sf"/>
</dbReference>
<dbReference type="Gene3D" id="3.20.20.100">
    <property type="entry name" value="NADP-dependent oxidoreductase domain"/>
    <property type="match status" value="1"/>
</dbReference>
<dbReference type="PANTHER" id="PTHR43364:SF4">
    <property type="entry name" value="NAD(P)-LINKED OXIDOREDUCTASE SUPERFAMILY PROTEIN"/>
    <property type="match status" value="1"/>
</dbReference>
<keyword evidence="1" id="KW-0560">Oxidoreductase</keyword>
<gene>
    <name evidence="3" type="ORF">P0Y56_15865</name>
</gene>
<feature type="domain" description="NADP-dependent oxidoreductase" evidence="2">
    <location>
        <begin position="18"/>
        <end position="314"/>
    </location>
</feature>
<dbReference type="CDD" id="cd19080">
    <property type="entry name" value="AKR_AKR9A_9B"/>
    <property type="match status" value="1"/>
</dbReference>
<evidence type="ECO:0000256" key="1">
    <source>
        <dbReference type="ARBA" id="ARBA00023002"/>
    </source>
</evidence>
<dbReference type="AlphaFoldDB" id="A0AAJ6BMV8"/>
<dbReference type="EMBL" id="CP119316">
    <property type="protein sequence ID" value="WEK46462.1"/>
    <property type="molecule type" value="Genomic_DNA"/>
</dbReference>
<dbReference type="GO" id="GO:0005829">
    <property type="term" value="C:cytosol"/>
    <property type="evidence" value="ECO:0007669"/>
    <property type="project" value="TreeGrafter"/>
</dbReference>
<dbReference type="PANTHER" id="PTHR43364">
    <property type="entry name" value="NADH-SPECIFIC METHYLGLYOXAL REDUCTASE-RELATED"/>
    <property type="match status" value="1"/>
</dbReference>
<organism evidence="3 4">
    <name type="scientific">Candidatus Andeanibacterium colombiense</name>
    <dbReference type="NCBI Taxonomy" id="3121345"/>
    <lineage>
        <taxon>Bacteria</taxon>
        <taxon>Pseudomonadati</taxon>
        <taxon>Pseudomonadota</taxon>
        <taxon>Alphaproteobacteria</taxon>
        <taxon>Sphingomonadales</taxon>
        <taxon>Sphingomonadaceae</taxon>
        <taxon>Candidatus Andeanibacterium</taxon>
    </lineage>
</organism>
<dbReference type="SUPFAM" id="SSF51430">
    <property type="entry name" value="NAD(P)-linked oxidoreductase"/>
    <property type="match status" value="1"/>
</dbReference>
<dbReference type="KEGG" id="acob:P0Y56_15865"/>
<dbReference type="InterPro" id="IPR020471">
    <property type="entry name" value="AKR"/>
</dbReference>
<evidence type="ECO:0000313" key="3">
    <source>
        <dbReference type="EMBL" id="WEK46462.1"/>
    </source>
</evidence>
<sequence length="351" mass="38173">MRYKVFGRTGLRVSQAALGTATFGTAWGWGCTPGESRVVFDRFVEAGGNFLDCADGYQNGESETILGDLIAHDRDHFIVSTKYTTAVGMQSIAKTGNSRKAMMASIEGSLQRLKTDFVDIYWVHMPDLVTPTDEIIRGLEDLVRAGKTRYIGMSDFPAWRVSRALTQAEIRGTEPLAAIQVEMSLAERTVEREFLPLAQAYGLAIMAWSPLGGGTLSGKYRDKNATGRVTQGGGPVRQIPEDRREAIVAALDEVAAVTGTSPAQVAIAWVVAKEPLGTAMIPVLGARTVEQLDQNIAAFDFTLTPEQVALLDRASFVPLGFPHELMADPAMRSLHTGGYWDRLDEPAIPRP</sequence>
<evidence type="ECO:0000259" key="2">
    <source>
        <dbReference type="Pfam" id="PF00248"/>
    </source>
</evidence>
<dbReference type="Pfam" id="PF00248">
    <property type="entry name" value="Aldo_ket_red"/>
    <property type="match status" value="1"/>
</dbReference>